<dbReference type="GO" id="GO:0000155">
    <property type="term" value="F:phosphorelay sensor kinase activity"/>
    <property type="evidence" value="ECO:0007669"/>
    <property type="project" value="InterPro"/>
</dbReference>
<dbReference type="GO" id="GO:0046983">
    <property type="term" value="F:protein dimerization activity"/>
    <property type="evidence" value="ECO:0007669"/>
    <property type="project" value="InterPro"/>
</dbReference>
<dbReference type="InterPro" id="IPR011047">
    <property type="entry name" value="Quinoprotein_ADH-like_sf"/>
</dbReference>
<name>A0A967AKY6_9FLAO</name>
<evidence type="ECO:0000256" key="1">
    <source>
        <dbReference type="ARBA" id="ARBA00000085"/>
    </source>
</evidence>
<feature type="domain" description="Signal transduction histidine kinase subgroup 3 dimerisation and phosphoacceptor" evidence="10">
    <location>
        <begin position="744"/>
        <end position="803"/>
    </location>
</feature>
<evidence type="ECO:0000256" key="7">
    <source>
        <dbReference type="ARBA" id="ARBA00022840"/>
    </source>
</evidence>
<dbReference type="EMBL" id="JAANAS010000056">
    <property type="protein sequence ID" value="NGZ90209.1"/>
    <property type="molecule type" value="Genomic_DNA"/>
</dbReference>
<evidence type="ECO:0000313" key="12">
    <source>
        <dbReference type="Proteomes" id="UP000643701"/>
    </source>
</evidence>
<keyword evidence="9" id="KW-0472">Membrane</keyword>
<dbReference type="InterPro" id="IPR050482">
    <property type="entry name" value="Sensor_HK_TwoCompSys"/>
</dbReference>
<dbReference type="Proteomes" id="UP000643701">
    <property type="component" value="Unassembled WGS sequence"/>
</dbReference>
<evidence type="ECO:0000256" key="9">
    <source>
        <dbReference type="SAM" id="Phobius"/>
    </source>
</evidence>
<dbReference type="Gene3D" id="2.130.10.10">
    <property type="entry name" value="YVTN repeat-like/Quinoprotein amine dehydrogenase"/>
    <property type="match status" value="2"/>
</dbReference>
<dbReference type="EC" id="2.7.13.3" evidence="2"/>
<dbReference type="SUPFAM" id="SSF50998">
    <property type="entry name" value="Quinoprotein alcohol dehydrogenase-like"/>
    <property type="match status" value="1"/>
</dbReference>
<keyword evidence="8" id="KW-0902">Two-component regulatory system</keyword>
<comment type="caution">
    <text evidence="11">The sequence shown here is derived from an EMBL/GenBank/DDBJ whole genome shotgun (WGS) entry which is preliminary data.</text>
</comment>
<reference evidence="11" key="1">
    <citation type="submission" date="2020-03" db="EMBL/GenBank/DDBJ databases">
        <title>Psychroflexus Maritimus sp. nov., isolate from marine sediment.</title>
        <authorList>
            <person name="Zhong Y.-L."/>
        </authorList>
    </citation>
    <scope>NUCLEOTIDE SEQUENCE</scope>
    <source>
        <strain evidence="11">C1</strain>
    </source>
</reference>
<dbReference type="Pfam" id="PF07730">
    <property type="entry name" value="HisKA_3"/>
    <property type="match status" value="1"/>
</dbReference>
<keyword evidence="5" id="KW-0547">Nucleotide-binding</keyword>
<dbReference type="PANTHER" id="PTHR24421:SF10">
    <property type="entry name" value="NITRATE_NITRITE SENSOR PROTEIN NARQ"/>
    <property type="match status" value="1"/>
</dbReference>
<dbReference type="InterPro" id="IPR036890">
    <property type="entry name" value="HATPase_C_sf"/>
</dbReference>
<comment type="catalytic activity">
    <reaction evidence="1">
        <text>ATP + protein L-histidine = ADP + protein N-phospho-L-histidine.</text>
        <dbReference type="EC" id="2.7.13.3"/>
    </reaction>
</comment>
<accession>A0A967AKY6</accession>
<evidence type="ECO:0000256" key="8">
    <source>
        <dbReference type="ARBA" id="ARBA00023012"/>
    </source>
</evidence>
<keyword evidence="7" id="KW-0067">ATP-binding</keyword>
<keyword evidence="3" id="KW-0597">Phosphoprotein</keyword>
<evidence type="ECO:0000256" key="5">
    <source>
        <dbReference type="ARBA" id="ARBA00022741"/>
    </source>
</evidence>
<dbReference type="GO" id="GO:0016020">
    <property type="term" value="C:membrane"/>
    <property type="evidence" value="ECO:0007669"/>
    <property type="project" value="InterPro"/>
</dbReference>
<dbReference type="AlphaFoldDB" id="A0A967AKY6"/>
<evidence type="ECO:0000256" key="2">
    <source>
        <dbReference type="ARBA" id="ARBA00012438"/>
    </source>
</evidence>
<dbReference type="InterPro" id="IPR013783">
    <property type="entry name" value="Ig-like_fold"/>
</dbReference>
<keyword evidence="4" id="KW-0808">Transferase</keyword>
<evidence type="ECO:0000256" key="6">
    <source>
        <dbReference type="ARBA" id="ARBA00022777"/>
    </source>
</evidence>
<dbReference type="Gene3D" id="3.30.565.10">
    <property type="entry name" value="Histidine kinase-like ATPase, C-terminal domain"/>
    <property type="match status" value="1"/>
</dbReference>
<keyword evidence="12" id="KW-1185">Reference proteome</keyword>
<keyword evidence="9" id="KW-1133">Transmembrane helix</keyword>
<protein>
    <recommendedName>
        <fullName evidence="2">histidine kinase</fullName>
        <ecNumber evidence="2">2.7.13.3</ecNumber>
    </recommendedName>
</protein>
<keyword evidence="9" id="KW-0812">Transmembrane</keyword>
<proteinExistence type="predicted"/>
<dbReference type="SUPFAM" id="SSF55874">
    <property type="entry name" value="ATPase domain of HSP90 chaperone/DNA topoisomerase II/histidine kinase"/>
    <property type="match status" value="1"/>
</dbReference>
<organism evidence="11 12">
    <name type="scientific">Psychroflexus maritimus</name>
    <dbReference type="NCBI Taxonomy" id="2714865"/>
    <lineage>
        <taxon>Bacteria</taxon>
        <taxon>Pseudomonadati</taxon>
        <taxon>Bacteroidota</taxon>
        <taxon>Flavobacteriia</taxon>
        <taxon>Flavobacteriales</taxon>
        <taxon>Flavobacteriaceae</taxon>
        <taxon>Psychroflexus</taxon>
    </lineage>
</organism>
<gene>
    <name evidence="11" type="ORF">G7034_08080</name>
</gene>
<evidence type="ECO:0000259" key="10">
    <source>
        <dbReference type="Pfam" id="PF07730"/>
    </source>
</evidence>
<feature type="transmembrane region" description="Helical" evidence="9">
    <location>
        <begin position="711"/>
        <end position="731"/>
    </location>
</feature>
<evidence type="ECO:0000313" key="11">
    <source>
        <dbReference type="EMBL" id="NGZ90209.1"/>
    </source>
</evidence>
<keyword evidence="6" id="KW-0418">Kinase</keyword>
<dbReference type="Gene3D" id="2.60.40.10">
    <property type="entry name" value="Immunoglobulins"/>
    <property type="match status" value="1"/>
</dbReference>
<dbReference type="InterPro" id="IPR011712">
    <property type="entry name" value="Sig_transdc_His_kin_sub3_dim/P"/>
</dbReference>
<dbReference type="GO" id="GO:0005524">
    <property type="term" value="F:ATP binding"/>
    <property type="evidence" value="ECO:0007669"/>
    <property type="project" value="UniProtKB-KW"/>
</dbReference>
<evidence type="ECO:0000256" key="4">
    <source>
        <dbReference type="ARBA" id="ARBA00022679"/>
    </source>
</evidence>
<dbReference type="Gene3D" id="1.20.5.1930">
    <property type="match status" value="1"/>
</dbReference>
<dbReference type="RefSeq" id="WP_166400461.1">
    <property type="nucleotide sequence ID" value="NZ_JAANAS010000056.1"/>
</dbReference>
<dbReference type="PANTHER" id="PTHR24421">
    <property type="entry name" value="NITRATE/NITRITE SENSOR PROTEIN NARX-RELATED"/>
    <property type="match status" value="1"/>
</dbReference>
<sequence>MKRLMFLFACYFSFLFSLMAQIPNLKKLDLIIGSNSSVVSKIEIDQEGYLWYLTNNDLFRFNGSSSEGMNRFLKNIETARLIDIKINKNGIYLITDKEIFSLYTSTWKTKEILQLNADEEILKITYNKPKDVLYIGTNQNNLFIIKNEVVQKQISLYDSFPEQKKNLRINKLNHYDNELYVSCENGLVIKFNSESFEKKTYQLPTNKAINSCFKINGKVYAKVFEEGIFEINTFTKFDHIPDIFFKTAHILQVKNDELWGLSKNHSFKLVDQKKTNIDIQIPGHLSDAIIEDDFIFLSTGLGVYNLNLHGEVLSHQSIPENFSVKSTRNIHFTNEGLWLSTYSGSIFSTSDSLYYYKEISYAVEPLNDSTLALGTEGQGIQFFNIRSKKIDEATEINQSLPKYIKSLCKRNNELLIGTNRGLFVYSLENGQISFIQNTNNLVINKLSKSDEDIFVSTDRGFFKFEDRELKRIVAENMNVKSHLITPTNYILATMHNGIVIIAKEDEQNKTFINTTNYLKTNTIYDLVEFKKMIYAFTEKGIYVFDEKIEKPVVNFAGEFEFNHNSIYQNATDLYAGHLEGWSKINFEPTNLNFKTDNTLKLSAYNLFTKTRSDKKLLNKNKNEFELRLPSQTNAIGFEFAINPNYINNRQEIYFYNLSSINDQWVSFTNQEGLIIANLSPRWNEIRVKKNLWDSEETSINIYKEPYFYETFWFKLLIFIGLCILIYSIIYYNNYVNKIQNDIKEKISKDLHDEVGSQLSTISLQTEFIKLNNNTNLHDKYLKSIAHTSKEAIRSLNHIVWSLQNNSIYWKDYLELLQQYSMSFFELTQTKVEFINNTQLKKQKIDKRLNHNLLMIYKEMLNNILKHAEATKVTIQVEQINNLLKIQIKDNGKGFNLEKNKSTGNGIKNIINRSKQENIKIEINTALKQGSLYYLALNL</sequence>
<evidence type="ECO:0000256" key="3">
    <source>
        <dbReference type="ARBA" id="ARBA00022553"/>
    </source>
</evidence>
<dbReference type="InterPro" id="IPR015943">
    <property type="entry name" value="WD40/YVTN_repeat-like_dom_sf"/>
</dbReference>